<name>A0ABM8DZ44_9MICO</name>
<dbReference type="EMBL" id="AP027141">
    <property type="protein sequence ID" value="BDV30933.1"/>
    <property type="molecule type" value="Genomic_DNA"/>
</dbReference>
<reference evidence="2 3" key="1">
    <citation type="submission" date="2022-12" db="EMBL/GenBank/DDBJ databases">
        <title>Microbacterium terricola strain KV-448 chromosome, complete genome.</title>
        <authorList>
            <person name="Oshima T."/>
            <person name="Moriya T."/>
            <person name="Bessho Y."/>
        </authorList>
    </citation>
    <scope>NUCLEOTIDE SEQUENCE [LARGE SCALE GENOMIC DNA]</scope>
    <source>
        <strain evidence="2 3">KV-448</strain>
    </source>
</reference>
<dbReference type="Proteomes" id="UP001317779">
    <property type="component" value="Chromosome"/>
</dbReference>
<organism evidence="2 3">
    <name type="scientific">Microbacterium terricola</name>
    <dbReference type="NCBI Taxonomy" id="344163"/>
    <lineage>
        <taxon>Bacteria</taxon>
        <taxon>Bacillati</taxon>
        <taxon>Actinomycetota</taxon>
        <taxon>Actinomycetes</taxon>
        <taxon>Micrococcales</taxon>
        <taxon>Microbacteriaceae</taxon>
        <taxon>Microbacterium</taxon>
    </lineage>
</organism>
<evidence type="ECO:0000256" key="1">
    <source>
        <dbReference type="SAM" id="MobiDB-lite"/>
    </source>
</evidence>
<feature type="compositionally biased region" description="Low complexity" evidence="1">
    <location>
        <begin position="30"/>
        <end position="69"/>
    </location>
</feature>
<keyword evidence="3" id="KW-1185">Reference proteome</keyword>
<sequence>MSTKTLWIIAGAAAALVIAIVIAVVATAPDTPDAAPSPSGSQSASPSPTPSDTPAASPSPSESESPEPQIAGTCQNTVTDEFLAMMADQDWSVKDTAGEESGPKPFAIFPGGSPDGWIACRWGADPDAATDNIIDLAWAPFTTDQIDAAAAELADAGYQHIDGGAGVLYVYSDDSSAGPDGDAYLFTQYDVRWAPSEELLAYIQSPSAE</sequence>
<gene>
    <name evidence="2" type="ORF">Microterr_15930</name>
</gene>
<dbReference type="RefSeq" id="WP_263798481.1">
    <property type="nucleotide sequence ID" value="NZ_AP027141.1"/>
</dbReference>
<protein>
    <submittedName>
        <fullName evidence="2">Uncharacterized protein</fullName>
    </submittedName>
</protein>
<accession>A0ABM8DZ44</accession>
<evidence type="ECO:0000313" key="3">
    <source>
        <dbReference type="Proteomes" id="UP001317779"/>
    </source>
</evidence>
<feature type="region of interest" description="Disordered" evidence="1">
    <location>
        <begin position="30"/>
        <end position="72"/>
    </location>
</feature>
<proteinExistence type="predicted"/>
<evidence type="ECO:0000313" key="2">
    <source>
        <dbReference type="EMBL" id="BDV30933.1"/>
    </source>
</evidence>